<feature type="transmembrane region" description="Helical" evidence="6">
    <location>
        <begin position="495"/>
        <end position="515"/>
    </location>
</feature>
<accession>A0AB39HN58</accession>
<evidence type="ECO:0000256" key="5">
    <source>
        <dbReference type="ARBA" id="ARBA00023136"/>
    </source>
</evidence>
<feature type="transmembrane region" description="Helical" evidence="6">
    <location>
        <begin position="167"/>
        <end position="186"/>
    </location>
</feature>
<dbReference type="InterPro" id="IPR002797">
    <property type="entry name" value="Polysacc_synth"/>
</dbReference>
<dbReference type="Pfam" id="PF01943">
    <property type="entry name" value="Polysacc_synt"/>
    <property type="match status" value="1"/>
</dbReference>
<dbReference type="EMBL" id="CP162599">
    <property type="protein sequence ID" value="XDK31691.1"/>
    <property type="molecule type" value="Genomic_DNA"/>
</dbReference>
<keyword evidence="4 6" id="KW-1133">Transmembrane helix</keyword>
<feature type="transmembrane region" description="Helical" evidence="6">
    <location>
        <begin position="87"/>
        <end position="108"/>
    </location>
</feature>
<evidence type="ECO:0000256" key="6">
    <source>
        <dbReference type="SAM" id="Phobius"/>
    </source>
</evidence>
<feature type="transmembrane region" description="Helical" evidence="6">
    <location>
        <begin position="48"/>
        <end position="67"/>
    </location>
</feature>
<feature type="transmembrane region" description="Helical" evidence="6">
    <location>
        <begin position="463"/>
        <end position="483"/>
    </location>
</feature>
<dbReference type="AlphaFoldDB" id="A0AB39HN58"/>
<feature type="transmembrane region" description="Helical" evidence="6">
    <location>
        <begin position="372"/>
        <end position="389"/>
    </location>
</feature>
<evidence type="ECO:0000256" key="1">
    <source>
        <dbReference type="ARBA" id="ARBA00004651"/>
    </source>
</evidence>
<keyword evidence="2" id="KW-1003">Cell membrane</keyword>
<feature type="transmembrane region" description="Helical" evidence="6">
    <location>
        <begin position="192"/>
        <end position="215"/>
    </location>
</feature>
<name>A0AB39HN58_9BACI</name>
<feature type="transmembrane region" description="Helical" evidence="6">
    <location>
        <begin position="424"/>
        <end position="443"/>
    </location>
</feature>
<dbReference type="PANTHER" id="PTHR30250:SF21">
    <property type="entry name" value="LIPID II FLIPPASE MURJ"/>
    <property type="match status" value="1"/>
</dbReference>
<evidence type="ECO:0000313" key="7">
    <source>
        <dbReference type="EMBL" id="XDK31691.1"/>
    </source>
</evidence>
<gene>
    <name evidence="7" type="ORF">AB4Y30_11710</name>
</gene>
<feature type="transmembrane region" description="Helical" evidence="6">
    <location>
        <begin position="337"/>
        <end position="360"/>
    </location>
</feature>
<dbReference type="CDD" id="cd13124">
    <property type="entry name" value="MATE_SpoVB_like"/>
    <property type="match status" value="1"/>
</dbReference>
<sequence>MSNIVRGTMLLTGATFLSKFLGMIYVIPFNELVGETGGTLFNFAYTPYNILISISTIGVPLAVSKFVSKYNSLGDYETGMRIFRTGIMIMLVTGLVAFLSLFLGADYLASKMVTNDASGDILVSDVAMVLRMVSFALIIIPAMSIVRGFFQGYQSMGPTAISQVVEQIVRIVFLLAATYIVIKIYQGTIATAVGLATFAAFVGGLASCFILWLYWKKRKGNIKKNIEKQKKFQRIPTKDLFIELFSYAGPFVIVSLATPLYQLVDQFTFERAMTSIGYDTSWAVPYAAINFYGHKLVIIPVTIATGLSLAILPALTKAYTQNKFQEITKQINQALQIIVVLVVPAVVGLVLLSDVAYGTLFGLNHISVTGPLLAWYAPVSLLFALFIVSSSMLQGINQQRFAVISLSAGLLLKVVLNIKLIQMFGAKGAIFGTAIAVFTALVLNLWRMKLTIHFSFKQTVKRFVLVLILCGLMAITILGIRYLLGLFLPYETSRLSAMVLLFAGVSIGGFVYLWLGYQTTLLERVLGGRVKVLEKFLRKI</sequence>
<organism evidence="7">
    <name type="scientific">Ornithinibacillus sp. 4-3</name>
    <dbReference type="NCBI Taxonomy" id="3231488"/>
    <lineage>
        <taxon>Bacteria</taxon>
        <taxon>Bacillati</taxon>
        <taxon>Bacillota</taxon>
        <taxon>Bacilli</taxon>
        <taxon>Bacillales</taxon>
        <taxon>Bacillaceae</taxon>
        <taxon>Ornithinibacillus</taxon>
    </lineage>
</organism>
<evidence type="ECO:0000256" key="2">
    <source>
        <dbReference type="ARBA" id="ARBA00022475"/>
    </source>
</evidence>
<dbReference type="InterPro" id="IPR050833">
    <property type="entry name" value="Poly_Biosynth_Transport"/>
</dbReference>
<feature type="transmembrane region" description="Helical" evidence="6">
    <location>
        <begin position="401"/>
        <end position="418"/>
    </location>
</feature>
<feature type="transmembrane region" description="Helical" evidence="6">
    <location>
        <begin position="240"/>
        <end position="261"/>
    </location>
</feature>
<reference evidence="7" key="1">
    <citation type="submission" date="2024-07" db="EMBL/GenBank/DDBJ databases">
        <title>Halotolerant mesophilic bacterium Ornithinibacillus sp. 4-3, sp. nov., isolated from soil.</title>
        <authorList>
            <person name="Sidarenka A.V."/>
            <person name="Guliayeva D.E."/>
            <person name="Leanovich S.I."/>
            <person name="Hileuskaya K.S."/>
            <person name="Akhremchuk A.E."/>
            <person name="Sikolenko M.A."/>
            <person name="Valentovich L.N."/>
        </authorList>
    </citation>
    <scope>NUCLEOTIDE SEQUENCE</scope>
    <source>
        <strain evidence="7">4-3</strain>
    </source>
</reference>
<feature type="transmembrane region" description="Helical" evidence="6">
    <location>
        <begin position="128"/>
        <end position="146"/>
    </location>
</feature>
<evidence type="ECO:0000256" key="3">
    <source>
        <dbReference type="ARBA" id="ARBA00022692"/>
    </source>
</evidence>
<dbReference type="InterPro" id="IPR024923">
    <property type="entry name" value="PG_synth_SpoVB"/>
</dbReference>
<dbReference type="PANTHER" id="PTHR30250">
    <property type="entry name" value="PST FAMILY PREDICTED COLANIC ACID TRANSPORTER"/>
    <property type="match status" value="1"/>
</dbReference>
<dbReference type="GO" id="GO:0005886">
    <property type="term" value="C:plasma membrane"/>
    <property type="evidence" value="ECO:0007669"/>
    <property type="project" value="UniProtKB-SubCell"/>
</dbReference>
<dbReference type="RefSeq" id="WP_368652417.1">
    <property type="nucleotide sequence ID" value="NZ_CP162599.1"/>
</dbReference>
<feature type="transmembrane region" description="Helical" evidence="6">
    <location>
        <begin position="7"/>
        <end position="28"/>
    </location>
</feature>
<comment type="subcellular location">
    <subcellularLocation>
        <location evidence="1">Cell membrane</location>
        <topology evidence="1">Multi-pass membrane protein</topology>
    </subcellularLocation>
</comment>
<feature type="transmembrane region" description="Helical" evidence="6">
    <location>
        <begin position="296"/>
        <end position="316"/>
    </location>
</feature>
<proteinExistence type="predicted"/>
<evidence type="ECO:0000256" key="4">
    <source>
        <dbReference type="ARBA" id="ARBA00022989"/>
    </source>
</evidence>
<dbReference type="PIRSF" id="PIRSF038958">
    <property type="entry name" value="PG_synth_SpoVB"/>
    <property type="match status" value="1"/>
</dbReference>
<keyword evidence="5 6" id="KW-0472">Membrane</keyword>
<protein>
    <submittedName>
        <fullName evidence="7">Oligosaccharide flippase family protein</fullName>
    </submittedName>
</protein>
<keyword evidence="3 6" id="KW-0812">Transmembrane</keyword>